<feature type="region of interest" description="Disordered" evidence="1">
    <location>
        <begin position="1"/>
        <end position="69"/>
    </location>
</feature>
<sequence>MAGTANGLLPITVVQHRATTPREESSQSQTRKPKAGTEAQALVTNVLNTERRTVGRDPHIGLAPPNVVV</sequence>
<comment type="caution">
    <text evidence="2">The sequence shown here is derived from an EMBL/GenBank/DDBJ whole genome shotgun (WGS) entry which is preliminary data.</text>
</comment>
<feature type="compositionally biased region" description="Basic and acidic residues" evidence="1">
    <location>
        <begin position="49"/>
        <end position="59"/>
    </location>
</feature>
<evidence type="ECO:0000313" key="3">
    <source>
        <dbReference type="Proteomes" id="UP001066276"/>
    </source>
</evidence>
<keyword evidence="3" id="KW-1185">Reference proteome</keyword>
<evidence type="ECO:0000313" key="2">
    <source>
        <dbReference type="EMBL" id="KAJ1164704.1"/>
    </source>
</evidence>
<name>A0AAV7SKU5_PLEWA</name>
<gene>
    <name evidence="2" type="ORF">NDU88_005138</name>
</gene>
<proteinExistence type="predicted"/>
<dbReference type="AlphaFoldDB" id="A0AAV7SKU5"/>
<reference evidence="2" key="1">
    <citation type="journal article" date="2022" name="bioRxiv">
        <title>Sequencing and chromosome-scale assembly of the giantPleurodeles waltlgenome.</title>
        <authorList>
            <person name="Brown T."/>
            <person name="Elewa A."/>
            <person name="Iarovenko S."/>
            <person name="Subramanian E."/>
            <person name="Araus A.J."/>
            <person name="Petzold A."/>
            <person name="Susuki M."/>
            <person name="Suzuki K.-i.T."/>
            <person name="Hayashi T."/>
            <person name="Toyoda A."/>
            <person name="Oliveira C."/>
            <person name="Osipova E."/>
            <person name="Leigh N.D."/>
            <person name="Simon A."/>
            <person name="Yun M.H."/>
        </authorList>
    </citation>
    <scope>NUCLEOTIDE SEQUENCE</scope>
    <source>
        <strain evidence="2">20211129_DDA</strain>
        <tissue evidence="2">Liver</tissue>
    </source>
</reference>
<organism evidence="2 3">
    <name type="scientific">Pleurodeles waltl</name>
    <name type="common">Iberian ribbed newt</name>
    <dbReference type="NCBI Taxonomy" id="8319"/>
    <lineage>
        <taxon>Eukaryota</taxon>
        <taxon>Metazoa</taxon>
        <taxon>Chordata</taxon>
        <taxon>Craniata</taxon>
        <taxon>Vertebrata</taxon>
        <taxon>Euteleostomi</taxon>
        <taxon>Amphibia</taxon>
        <taxon>Batrachia</taxon>
        <taxon>Caudata</taxon>
        <taxon>Salamandroidea</taxon>
        <taxon>Salamandridae</taxon>
        <taxon>Pleurodelinae</taxon>
        <taxon>Pleurodeles</taxon>
    </lineage>
</organism>
<accession>A0AAV7SKU5</accession>
<protein>
    <submittedName>
        <fullName evidence="2">Uncharacterized protein</fullName>
    </submittedName>
</protein>
<dbReference type="EMBL" id="JANPWB010000008">
    <property type="protein sequence ID" value="KAJ1164704.1"/>
    <property type="molecule type" value="Genomic_DNA"/>
</dbReference>
<evidence type="ECO:0000256" key="1">
    <source>
        <dbReference type="SAM" id="MobiDB-lite"/>
    </source>
</evidence>
<dbReference type="Proteomes" id="UP001066276">
    <property type="component" value="Chromosome 4_2"/>
</dbReference>